<evidence type="ECO:0000256" key="3">
    <source>
        <dbReference type="ARBA" id="ARBA00022741"/>
    </source>
</evidence>
<feature type="domain" description="ABC transporter" evidence="7">
    <location>
        <begin position="71"/>
        <end position="300"/>
    </location>
</feature>
<evidence type="ECO:0000313" key="8">
    <source>
        <dbReference type="EMBL" id="KIK03461.1"/>
    </source>
</evidence>
<evidence type="ECO:0000313" key="9">
    <source>
        <dbReference type="Proteomes" id="UP000054477"/>
    </source>
</evidence>
<dbReference type="PANTHER" id="PTHR24221">
    <property type="entry name" value="ATP-BINDING CASSETTE SUB-FAMILY B"/>
    <property type="match status" value="1"/>
</dbReference>
<dbReference type="InterPro" id="IPR039421">
    <property type="entry name" value="Type_1_exporter"/>
</dbReference>
<reference evidence="9" key="2">
    <citation type="submission" date="2015-01" db="EMBL/GenBank/DDBJ databases">
        <title>Evolutionary Origins and Diversification of the Mycorrhizal Mutualists.</title>
        <authorList>
            <consortium name="DOE Joint Genome Institute"/>
            <consortium name="Mycorrhizal Genomics Consortium"/>
            <person name="Kohler A."/>
            <person name="Kuo A."/>
            <person name="Nagy L.G."/>
            <person name="Floudas D."/>
            <person name="Copeland A."/>
            <person name="Barry K.W."/>
            <person name="Cichocki N."/>
            <person name="Veneault-Fourrey C."/>
            <person name="LaButti K."/>
            <person name="Lindquist E.A."/>
            <person name="Lipzen A."/>
            <person name="Lundell T."/>
            <person name="Morin E."/>
            <person name="Murat C."/>
            <person name="Riley R."/>
            <person name="Ohm R."/>
            <person name="Sun H."/>
            <person name="Tunlid A."/>
            <person name="Henrissat B."/>
            <person name="Grigoriev I.V."/>
            <person name="Hibbett D.S."/>
            <person name="Martin F."/>
        </authorList>
    </citation>
    <scope>NUCLEOTIDE SEQUENCE [LARGE SCALE GENOMIC DNA]</scope>
    <source>
        <strain evidence="9">LaAM-08-1</strain>
    </source>
</reference>
<keyword evidence="5" id="KW-1133">Transmembrane helix</keyword>
<evidence type="ECO:0000256" key="5">
    <source>
        <dbReference type="ARBA" id="ARBA00022989"/>
    </source>
</evidence>
<dbReference type="Pfam" id="PF00005">
    <property type="entry name" value="ABC_tran"/>
    <property type="match status" value="1"/>
</dbReference>
<evidence type="ECO:0000256" key="6">
    <source>
        <dbReference type="ARBA" id="ARBA00023136"/>
    </source>
</evidence>
<dbReference type="InterPro" id="IPR027417">
    <property type="entry name" value="P-loop_NTPase"/>
</dbReference>
<dbReference type="InterPro" id="IPR003593">
    <property type="entry name" value="AAA+_ATPase"/>
</dbReference>
<dbReference type="PANTHER" id="PTHR24221:SF503">
    <property type="entry name" value="MITOCHONDRIAL POTASSIUM CHANNEL ATP-BINDING SUBUNIT"/>
    <property type="match status" value="1"/>
</dbReference>
<comment type="subcellular location">
    <subcellularLocation>
        <location evidence="1">Membrane</location>
        <topology evidence="1">Multi-pass membrane protein</topology>
    </subcellularLocation>
</comment>
<dbReference type="Proteomes" id="UP000054477">
    <property type="component" value="Unassembled WGS sequence"/>
</dbReference>
<dbReference type="SMART" id="SM00382">
    <property type="entry name" value="AAA"/>
    <property type="match status" value="1"/>
</dbReference>
<organism evidence="8 9">
    <name type="scientific">Laccaria amethystina LaAM-08-1</name>
    <dbReference type="NCBI Taxonomy" id="1095629"/>
    <lineage>
        <taxon>Eukaryota</taxon>
        <taxon>Fungi</taxon>
        <taxon>Dikarya</taxon>
        <taxon>Basidiomycota</taxon>
        <taxon>Agaricomycotina</taxon>
        <taxon>Agaricomycetes</taxon>
        <taxon>Agaricomycetidae</taxon>
        <taxon>Agaricales</taxon>
        <taxon>Agaricineae</taxon>
        <taxon>Hydnangiaceae</taxon>
        <taxon>Laccaria</taxon>
    </lineage>
</organism>
<dbReference type="InterPro" id="IPR017871">
    <property type="entry name" value="ABC_transporter-like_CS"/>
</dbReference>
<keyword evidence="6" id="KW-0472">Membrane</keyword>
<evidence type="ECO:0000256" key="2">
    <source>
        <dbReference type="ARBA" id="ARBA00022692"/>
    </source>
</evidence>
<name>A0A0C9XF23_9AGAR</name>
<proteinExistence type="predicted"/>
<dbReference type="STRING" id="1095629.A0A0C9XF23"/>
<dbReference type="SUPFAM" id="SSF52540">
    <property type="entry name" value="P-loop containing nucleoside triphosphate hydrolases"/>
    <property type="match status" value="1"/>
</dbReference>
<dbReference type="PROSITE" id="PS50893">
    <property type="entry name" value="ABC_TRANSPORTER_2"/>
    <property type="match status" value="1"/>
</dbReference>
<dbReference type="GO" id="GO:0016020">
    <property type="term" value="C:membrane"/>
    <property type="evidence" value="ECO:0007669"/>
    <property type="project" value="UniProtKB-SubCell"/>
</dbReference>
<reference evidence="8 9" key="1">
    <citation type="submission" date="2014-04" db="EMBL/GenBank/DDBJ databases">
        <authorList>
            <consortium name="DOE Joint Genome Institute"/>
            <person name="Kuo A."/>
            <person name="Kohler A."/>
            <person name="Nagy L.G."/>
            <person name="Floudas D."/>
            <person name="Copeland A."/>
            <person name="Barry K.W."/>
            <person name="Cichocki N."/>
            <person name="Veneault-Fourrey C."/>
            <person name="LaButti K."/>
            <person name="Lindquist E.A."/>
            <person name="Lipzen A."/>
            <person name="Lundell T."/>
            <person name="Morin E."/>
            <person name="Murat C."/>
            <person name="Sun H."/>
            <person name="Tunlid A."/>
            <person name="Henrissat B."/>
            <person name="Grigoriev I.V."/>
            <person name="Hibbett D.S."/>
            <person name="Martin F."/>
            <person name="Nordberg H.P."/>
            <person name="Cantor M.N."/>
            <person name="Hua S.X."/>
        </authorList>
    </citation>
    <scope>NUCLEOTIDE SEQUENCE [LARGE SCALE GENOMIC DNA]</scope>
    <source>
        <strain evidence="8 9">LaAM-08-1</strain>
    </source>
</reference>
<keyword evidence="2" id="KW-0812">Transmembrane</keyword>
<dbReference type="Gene3D" id="1.20.1560.10">
    <property type="entry name" value="ABC transporter type 1, transmembrane domain"/>
    <property type="match status" value="1"/>
</dbReference>
<evidence type="ECO:0000256" key="1">
    <source>
        <dbReference type="ARBA" id="ARBA00004141"/>
    </source>
</evidence>
<dbReference type="OrthoDB" id="6500128at2759"/>
<dbReference type="HOGENOM" id="CLU_000604_84_3_1"/>
<protein>
    <recommendedName>
        <fullName evidence="7">ABC transporter domain-containing protein</fullName>
    </recommendedName>
</protein>
<gene>
    <name evidence="8" type="ORF">K443DRAFT_477253</name>
</gene>
<dbReference type="GO" id="GO:0016887">
    <property type="term" value="F:ATP hydrolysis activity"/>
    <property type="evidence" value="ECO:0007669"/>
    <property type="project" value="InterPro"/>
</dbReference>
<sequence>MLGPFSFPGERTPTFRWLRSSILIGSQLMAFTEKIAKSVEATNDLDNPIQLDISSTDEPRDVLRPELAGNITLNNVQFSYPERPEATILKNVNLTIEDGECVVIVASSGSGKSTIASLLQRLYEPSSGSVAIGLNDLRDVGIKHLRDHVSVVSQHPNLFDATIAENITYGNPAVSEVAIRCAAKAAHVHEFIMSLPHGYGTLVGENASLISGGQAQRLQIARALGILILDECTPALDPENQAAVLDAIREAKMGRTTVMVTHQLQVMMVCDWIVVVSDGEHGRYEELMEMKGVYAGLASGVSGSGSDCGDFSRQVVIPLNILFFLFSFFIVL</sequence>
<dbReference type="AlphaFoldDB" id="A0A0C9XF23"/>
<dbReference type="EMBL" id="KN838580">
    <property type="protein sequence ID" value="KIK03461.1"/>
    <property type="molecule type" value="Genomic_DNA"/>
</dbReference>
<dbReference type="GO" id="GO:0005524">
    <property type="term" value="F:ATP binding"/>
    <property type="evidence" value="ECO:0007669"/>
    <property type="project" value="UniProtKB-KW"/>
</dbReference>
<accession>A0A0C9XF23</accession>
<keyword evidence="9" id="KW-1185">Reference proteome</keyword>
<dbReference type="GO" id="GO:0042626">
    <property type="term" value="F:ATPase-coupled transmembrane transporter activity"/>
    <property type="evidence" value="ECO:0007669"/>
    <property type="project" value="TreeGrafter"/>
</dbReference>
<keyword evidence="3" id="KW-0547">Nucleotide-binding</keyword>
<evidence type="ECO:0000259" key="7">
    <source>
        <dbReference type="PROSITE" id="PS50893"/>
    </source>
</evidence>
<evidence type="ECO:0000256" key="4">
    <source>
        <dbReference type="ARBA" id="ARBA00022840"/>
    </source>
</evidence>
<dbReference type="InterPro" id="IPR036640">
    <property type="entry name" value="ABC1_TM_sf"/>
</dbReference>
<dbReference type="Gene3D" id="3.40.50.300">
    <property type="entry name" value="P-loop containing nucleotide triphosphate hydrolases"/>
    <property type="match status" value="1"/>
</dbReference>
<dbReference type="InterPro" id="IPR003439">
    <property type="entry name" value="ABC_transporter-like_ATP-bd"/>
</dbReference>
<dbReference type="PROSITE" id="PS00211">
    <property type="entry name" value="ABC_TRANSPORTER_1"/>
    <property type="match status" value="1"/>
</dbReference>
<keyword evidence="4" id="KW-0067">ATP-binding</keyword>